<dbReference type="InterPro" id="IPR012392">
    <property type="entry name" value="3-ktacl-CoA_syn"/>
</dbReference>
<comment type="catalytic activity">
    <reaction evidence="5">
        <text>a very-long-chain acyl-CoA + malonyl-CoA + H(+) = a very-long-chain 3-oxoacyl-CoA + CO2 + CoA</text>
        <dbReference type="Rhea" id="RHEA:32727"/>
        <dbReference type="ChEBI" id="CHEBI:15378"/>
        <dbReference type="ChEBI" id="CHEBI:16526"/>
        <dbReference type="ChEBI" id="CHEBI:57287"/>
        <dbReference type="ChEBI" id="CHEBI:57384"/>
        <dbReference type="ChEBI" id="CHEBI:90725"/>
        <dbReference type="ChEBI" id="CHEBI:90736"/>
        <dbReference type="EC" id="2.3.1.199"/>
    </reaction>
</comment>
<evidence type="ECO:0000256" key="4">
    <source>
        <dbReference type="ARBA" id="ARBA00023315"/>
    </source>
</evidence>
<comment type="similarity">
    <text evidence="2 6">Belongs to the thiolase-like superfamily. Chalcone/stilbene synthases family.</text>
</comment>
<keyword evidence="7" id="KW-0812">Transmembrane</keyword>
<dbReference type="Proteomes" id="UP001153076">
    <property type="component" value="Unassembled WGS sequence"/>
</dbReference>
<dbReference type="AlphaFoldDB" id="A0A9Q1GKB9"/>
<dbReference type="Gene3D" id="3.40.47.10">
    <property type="match status" value="1"/>
</dbReference>
<proteinExistence type="inferred from homology"/>
<feature type="transmembrane region" description="Helical" evidence="7">
    <location>
        <begin position="23"/>
        <end position="45"/>
    </location>
</feature>
<evidence type="ECO:0000259" key="9">
    <source>
        <dbReference type="Pfam" id="PF08541"/>
    </source>
</evidence>
<protein>
    <recommendedName>
        <fullName evidence="6">3-ketoacyl-CoA synthase</fullName>
        <ecNumber evidence="6">2.3.1.-</ecNumber>
    </recommendedName>
</protein>
<evidence type="ECO:0000256" key="2">
    <source>
        <dbReference type="ARBA" id="ARBA00005531"/>
    </source>
</evidence>
<feature type="domain" description="FAE" evidence="8">
    <location>
        <begin position="46"/>
        <end position="330"/>
    </location>
</feature>
<evidence type="ECO:0000259" key="8">
    <source>
        <dbReference type="Pfam" id="PF08392"/>
    </source>
</evidence>
<dbReference type="GO" id="GO:0016020">
    <property type="term" value="C:membrane"/>
    <property type="evidence" value="ECO:0007669"/>
    <property type="project" value="InterPro"/>
</dbReference>
<dbReference type="OrthoDB" id="329835at2759"/>
<dbReference type="EMBL" id="JAKOGI010002361">
    <property type="protein sequence ID" value="KAJ8422170.1"/>
    <property type="molecule type" value="Genomic_DNA"/>
</dbReference>
<name>A0A9Q1GKB9_9CARY</name>
<keyword evidence="3 6" id="KW-0808">Transferase</keyword>
<comment type="caution">
    <text evidence="10">The sequence shown here is derived from an EMBL/GenBank/DDBJ whole genome shotgun (WGS) entry which is preliminary data.</text>
</comment>
<dbReference type="InterPro" id="IPR016039">
    <property type="entry name" value="Thiolase-like"/>
</dbReference>
<feature type="domain" description="Beta-ketoacyl-[acyl-carrier-protein] synthase III C-terminal" evidence="9">
    <location>
        <begin position="347"/>
        <end position="427"/>
    </location>
</feature>
<reference evidence="10" key="1">
    <citation type="submission" date="2022-04" db="EMBL/GenBank/DDBJ databases">
        <title>Carnegiea gigantea Genome sequencing and assembly v2.</title>
        <authorList>
            <person name="Copetti D."/>
            <person name="Sanderson M.J."/>
            <person name="Burquez A."/>
            <person name="Wojciechowski M.F."/>
        </authorList>
    </citation>
    <scope>NUCLEOTIDE SEQUENCE</scope>
    <source>
        <strain evidence="10">SGP5-SGP5p</strain>
        <tissue evidence="10">Aerial part</tissue>
    </source>
</reference>
<dbReference type="Pfam" id="PF08541">
    <property type="entry name" value="ACP_syn_III_C"/>
    <property type="match status" value="1"/>
</dbReference>
<evidence type="ECO:0000256" key="1">
    <source>
        <dbReference type="ARBA" id="ARBA00005194"/>
    </source>
</evidence>
<evidence type="ECO:0000313" key="11">
    <source>
        <dbReference type="Proteomes" id="UP001153076"/>
    </source>
</evidence>
<dbReference type="PIRSF" id="PIRSF036417">
    <property type="entry name" value="3-ktacl-CoA_syn"/>
    <property type="match status" value="1"/>
</dbReference>
<keyword evidence="7" id="KW-1133">Transmembrane helix</keyword>
<dbReference type="EC" id="2.3.1.-" evidence="6"/>
<dbReference type="InterPro" id="IPR013747">
    <property type="entry name" value="ACP_syn_III_C"/>
</dbReference>
<keyword evidence="4 6" id="KW-0012">Acyltransferase</keyword>
<evidence type="ECO:0000256" key="5">
    <source>
        <dbReference type="ARBA" id="ARBA00047375"/>
    </source>
</evidence>
<accession>A0A9Q1GKB9</accession>
<dbReference type="CDD" id="cd00831">
    <property type="entry name" value="CHS_like"/>
    <property type="match status" value="1"/>
</dbReference>
<evidence type="ECO:0000256" key="3">
    <source>
        <dbReference type="ARBA" id="ARBA00022679"/>
    </source>
</evidence>
<dbReference type="Pfam" id="PF08392">
    <property type="entry name" value="FAE1_CUT1_RppA"/>
    <property type="match status" value="1"/>
</dbReference>
<comment type="pathway">
    <text evidence="1 6">Lipid metabolism; fatty acid biosynthesis.</text>
</comment>
<dbReference type="GO" id="GO:0006633">
    <property type="term" value="P:fatty acid biosynthetic process"/>
    <property type="evidence" value="ECO:0007669"/>
    <property type="project" value="InterPro"/>
</dbReference>
<organism evidence="10 11">
    <name type="scientific">Carnegiea gigantea</name>
    <dbReference type="NCBI Taxonomy" id="171969"/>
    <lineage>
        <taxon>Eukaryota</taxon>
        <taxon>Viridiplantae</taxon>
        <taxon>Streptophyta</taxon>
        <taxon>Embryophyta</taxon>
        <taxon>Tracheophyta</taxon>
        <taxon>Spermatophyta</taxon>
        <taxon>Magnoliopsida</taxon>
        <taxon>eudicotyledons</taxon>
        <taxon>Gunneridae</taxon>
        <taxon>Pentapetalae</taxon>
        <taxon>Caryophyllales</taxon>
        <taxon>Cactineae</taxon>
        <taxon>Cactaceae</taxon>
        <taxon>Cactoideae</taxon>
        <taxon>Echinocereeae</taxon>
        <taxon>Carnegiea</taxon>
    </lineage>
</organism>
<dbReference type="GO" id="GO:0009922">
    <property type="term" value="F:fatty acid elongase activity"/>
    <property type="evidence" value="ECO:0007669"/>
    <property type="project" value="UniProtKB-EC"/>
</dbReference>
<dbReference type="SUPFAM" id="SSF53901">
    <property type="entry name" value="Thiolase-like"/>
    <property type="match status" value="2"/>
</dbReference>
<keyword evidence="11" id="KW-1185">Reference proteome</keyword>
<evidence type="ECO:0000313" key="10">
    <source>
        <dbReference type="EMBL" id="KAJ8422170.1"/>
    </source>
</evidence>
<keyword evidence="7" id="KW-0472">Membrane</keyword>
<dbReference type="PANTHER" id="PTHR31561">
    <property type="entry name" value="3-KETOACYL-COA SYNTHASE"/>
    <property type="match status" value="1"/>
</dbReference>
<evidence type="ECO:0000256" key="7">
    <source>
        <dbReference type="SAM" id="Phobius"/>
    </source>
</evidence>
<sequence>MLVPNFLKHCRFTITNIVEEQTIYLTHLHILTTLAITLLILRLYLKSTTIYLLDFSCYRPPDHLRVPTESAKEYLENGNKVDRSMIDFLLKLNQRSGIGPDSCVPQAIHDSCPRTTLSHTQEETQMVLFEIVETLLSKNKINPKDIGILVTNCSLFCPTPSLSSMIVNKFGLRSNVRSVSLSGMGCSAGILGVGLAKDLLKVHKNCLALVLSMEAVTPNVYKGKVKAMILANALFRMGGAGILLSNRKQDKWAAKYKLLHFVRTHIGADDEAYKSVYQDVDDQGNVGVALSRALVQKASKALKTNISKLAPLVLPYSEQFLYVVSVLRRKFSTHKNLYVPNFKKAFEHFCIHAGGRAVINVVEEGLKLTKEDSEASRMTLYRFGNTSSSSIWYELSYLEAKGRVKKGDRVWQIAFGSGFKCNSSVWKCIYDGKRRVKNVDSNVWLDRINSYPVDVSSIMYS</sequence>
<gene>
    <name evidence="10" type="ORF">Cgig2_011948</name>
</gene>
<evidence type="ECO:0000256" key="6">
    <source>
        <dbReference type="PIRNR" id="PIRNR036417"/>
    </source>
</evidence>
<dbReference type="InterPro" id="IPR013601">
    <property type="entry name" value="FAE1_typ3_polyketide_synth"/>
</dbReference>